<reference evidence="1" key="1">
    <citation type="submission" date="2020-05" db="EMBL/GenBank/DDBJ databases">
        <title>Large-scale comparative analyses of tick genomes elucidate their genetic diversity and vector capacities.</title>
        <authorList>
            <person name="Jia N."/>
            <person name="Wang J."/>
            <person name="Shi W."/>
            <person name="Du L."/>
            <person name="Sun Y."/>
            <person name="Zhan W."/>
            <person name="Jiang J."/>
            <person name="Wang Q."/>
            <person name="Zhang B."/>
            <person name="Ji P."/>
            <person name="Sakyi L.B."/>
            <person name="Cui X."/>
            <person name="Yuan T."/>
            <person name="Jiang B."/>
            <person name="Yang W."/>
            <person name="Lam T.T.-Y."/>
            <person name="Chang Q."/>
            <person name="Ding S."/>
            <person name="Wang X."/>
            <person name="Zhu J."/>
            <person name="Ruan X."/>
            <person name="Zhao L."/>
            <person name="Wei J."/>
            <person name="Que T."/>
            <person name="Du C."/>
            <person name="Cheng J."/>
            <person name="Dai P."/>
            <person name="Han X."/>
            <person name="Huang E."/>
            <person name="Gao Y."/>
            <person name="Liu J."/>
            <person name="Shao H."/>
            <person name="Ye R."/>
            <person name="Li L."/>
            <person name="Wei W."/>
            <person name="Wang X."/>
            <person name="Wang C."/>
            <person name="Yang T."/>
            <person name="Huo Q."/>
            <person name="Li W."/>
            <person name="Guo W."/>
            <person name="Chen H."/>
            <person name="Zhou L."/>
            <person name="Ni X."/>
            <person name="Tian J."/>
            <person name="Zhou Y."/>
            <person name="Sheng Y."/>
            <person name="Liu T."/>
            <person name="Pan Y."/>
            <person name="Xia L."/>
            <person name="Li J."/>
            <person name="Zhao F."/>
            <person name="Cao W."/>
        </authorList>
    </citation>
    <scope>NUCLEOTIDE SEQUENCE</scope>
    <source>
        <strain evidence="1">Hyas-2018</strain>
    </source>
</reference>
<sequence>MLKDEASPSASLLSSPYDTSAHTKRRGRPSSTGLSCCLRTPASPHSLAKTRPPLQPPFVELALGHVHTYAHTEKDERPMRLHRPLFFDKPLLKVPKLVSRIPPVRASSELAVFCRPKQKLQARSPQKMHSCGFPQEGPDAGPGSAAPLFTAASLTQSRCSAVSCFWTQARPSQPSEPILFPRLFILETCCGCGHGPARKSHSLTRIFKGDRSAPDSAKAALNALL</sequence>
<dbReference type="Proteomes" id="UP000821845">
    <property type="component" value="Chromosome 1"/>
</dbReference>
<name>A0ACB7TD19_HYAAI</name>
<evidence type="ECO:0000313" key="1">
    <source>
        <dbReference type="EMBL" id="KAH6944016.1"/>
    </source>
</evidence>
<proteinExistence type="predicted"/>
<organism evidence="1 2">
    <name type="scientific">Hyalomma asiaticum</name>
    <name type="common">Tick</name>
    <dbReference type="NCBI Taxonomy" id="266040"/>
    <lineage>
        <taxon>Eukaryota</taxon>
        <taxon>Metazoa</taxon>
        <taxon>Ecdysozoa</taxon>
        <taxon>Arthropoda</taxon>
        <taxon>Chelicerata</taxon>
        <taxon>Arachnida</taxon>
        <taxon>Acari</taxon>
        <taxon>Parasitiformes</taxon>
        <taxon>Ixodida</taxon>
        <taxon>Ixodoidea</taxon>
        <taxon>Ixodidae</taxon>
        <taxon>Hyalomminae</taxon>
        <taxon>Hyalomma</taxon>
    </lineage>
</organism>
<gene>
    <name evidence="1" type="ORF">HPB50_001183</name>
</gene>
<dbReference type="EMBL" id="CM023481">
    <property type="protein sequence ID" value="KAH6944016.1"/>
    <property type="molecule type" value="Genomic_DNA"/>
</dbReference>
<accession>A0ACB7TD19</accession>
<evidence type="ECO:0000313" key="2">
    <source>
        <dbReference type="Proteomes" id="UP000821845"/>
    </source>
</evidence>
<protein>
    <submittedName>
        <fullName evidence="1">Uncharacterized protein</fullName>
    </submittedName>
</protein>
<keyword evidence="2" id="KW-1185">Reference proteome</keyword>
<comment type="caution">
    <text evidence="1">The sequence shown here is derived from an EMBL/GenBank/DDBJ whole genome shotgun (WGS) entry which is preliminary data.</text>
</comment>